<protein>
    <submittedName>
        <fullName evidence="3">Uncharacterized protein</fullName>
    </submittedName>
</protein>
<dbReference type="RefSeq" id="WP_066006755.1">
    <property type="nucleotide sequence ID" value="NZ_CP053848.1"/>
</dbReference>
<dbReference type="PROSITE" id="PS51732">
    <property type="entry name" value="ASN_GLN_ASE_3"/>
    <property type="match status" value="1"/>
</dbReference>
<dbReference type="OrthoDB" id="9788068at2"/>
<dbReference type="Pfam" id="PF17763">
    <property type="entry name" value="Asparaginase_C"/>
    <property type="match status" value="1"/>
</dbReference>
<evidence type="ECO:0000256" key="2">
    <source>
        <dbReference type="ARBA" id="ARBA00022801"/>
    </source>
</evidence>
<dbReference type="PANTHER" id="PTHR11707">
    <property type="entry name" value="L-ASPARAGINASE"/>
    <property type="match status" value="1"/>
</dbReference>
<proteinExistence type="inferred from homology"/>
<keyword evidence="4" id="KW-1185">Reference proteome</keyword>
<comment type="caution">
    <text evidence="3">The sequence shown here is derived from an EMBL/GenBank/DDBJ whole genome shotgun (WGS) entry which is preliminary data.</text>
</comment>
<dbReference type="InterPro" id="IPR040919">
    <property type="entry name" value="Asparaginase_C"/>
</dbReference>
<name>A0A6M8MXH6_9BACT</name>
<dbReference type="Gene3D" id="3.40.50.40">
    <property type="match status" value="1"/>
</dbReference>
<keyword evidence="2" id="KW-0378">Hydrolase</keyword>
<dbReference type="AlphaFoldDB" id="A0A6M8MXH6"/>
<dbReference type="InterPro" id="IPR027474">
    <property type="entry name" value="L-asparaginase_N"/>
</dbReference>
<accession>A0A6M8MXH6</accession>
<dbReference type="Proteomes" id="UP000094873">
    <property type="component" value="Unassembled WGS sequence"/>
</dbReference>
<dbReference type="CDD" id="cd08964">
    <property type="entry name" value="L-asparaginase_II"/>
    <property type="match status" value="1"/>
</dbReference>
<dbReference type="Gene3D" id="3.40.50.1170">
    <property type="entry name" value="L-asparaginase, N-terminal domain"/>
    <property type="match status" value="1"/>
</dbReference>
<dbReference type="SUPFAM" id="SSF53774">
    <property type="entry name" value="Glutaminase/Asparaginase"/>
    <property type="match status" value="1"/>
</dbReference>
<gene>
    <name evidence="3" type="ORF">A7X81_00645</name>
</gene>
<dbReference type="InterPro" id="IPR037152">
    <property type="entry name" value="L-asparaginase_N_sf"/>
</dbReference>
<dbReference type="EMBL" id="LXSU01000040">
    <property type="protein sequence ID" value="OCX43541.1"/>
    <property type="molecule type" value="Genomic_DNA"/>
</dbReference>
<dbReference type="PRINTS" id="PR00139">
    <property type="entry name" value="ASNGLNASE"/>
</dbReference>
<dbReference type="InterPro" id="IPR006034">
    <property type="entry name" value="Asparaginase/glutaminase-like"/>
</dbReference>
<sequence>MKISVLGVGGTICMLKDESGGVSPKLNAKALVDSIGLTENINIEAKSILAVPSPSLKFEDIFEIIKVAKNEIRNNSNGIVITQGTDTLEESAFLLSLLWDEEVPMIVTGAMKNPSELGSDGSSNLYQSILVASDKSSRKRGVLVVFNHVIYQPRFLHKSNSFSLDTFVSINGGNIGYIYEKQVRYISPIYKNKIYNIPDKIDKKVAIIPACLSGDDYFLDKLPIFDGLIINGFGAGHVSFDFIEKIKSLSLNIPCVVTSRTGSGPTAYNTYSYKGSEIDLQNNGFIMGNFFDSLKARILLTVLLSNGFGKDDIFKEFNSYYMYF</sequence>
<evidence type="ECO:0000313" key="3">
    <source>
        <dbReference type="EMBL" id="OCX43541.1"/>
    </source>
</evidence>
<comment type="similarity">
    <text evidence="1">Belongs to the asparaginase 1 family.</text>
</comment>
<dbReference type="GO" id="GO:0004067">
    <property type="term" value="F:asparaginase activity"/>
    <property type="evidence" value="ECO:0007669"/>
    <property type="project" value="UniProtKB-UniRule"/>
</dbReference>
<dbReference type="GO" id="GO:0006528">
    <property type="term" value="P:asparagine metabolic process"/>
    <property type="evidence" value="ECO:0007669"/>
    <property type="project" value="InterPro"/>
</dbReference>
<dbReference type="PIRSF" id="PIRSF500176">
    <property type="entry name" value="L_ASNase"/>
    <property type="match status" value="1"/>
</dbReference>
<reference evidence="3 4" key="1">
    <citation type="submission" date="2016-05" db="EMBL/GenBank/DDBJ databases">
        <authorList>
            <person name="Caceres A."/>
            <person name="Munoz I."/>
            <person name="Iraola G."/>
            <person name="Diaz-Viraque F."/>
            <person name="Greif G."/>
            <person name="Collado L."/>
        </authorList>
    </citation>
    <scope>NUCLEOTIDE SEQUENCE [LARGE SCALE GENOMIC DNA]</scope>
    <source>
        <strain evidence="3 4">WBE38</strain>
    </source>
</reference>
<dbReference type="SFLD" id="SFLDS00057">
    <property type="entry name" value="Glutaminase/Asparaginase"/>
    <property type="match status" value="1"/>
</dbReference>
<evidence type="ECO:0000313" key="4">
    <source>
        <dbReference type="Proteomes" id="UP000094873"/>
    </source>
</evidence>
<dbReference type="Pfam" id="PF00710">
    <property type="entry name" value="Asparaginase"/>
    <property type="match status" value="1"/>
</dbReference>
<evidence type="ECO:0000256" key="1">
    <source>
        <dbReference type="ARBA" id="ARBA00010518"/>
    </source>
</evidence>
<dbReference type="SMART" id="SM00870">
    <property type="entry name" value="Asparaginase"/>
    <property type="match status" value="1"/>
</dbReference>
<dbReference type="InterPro" id="IPR027473">
    <property type="entry name" value="L-asparaginase_C"/>
</dbReference>
<organism evidence="3 4">
    <name type="scientific">Campylobacter ornithocola</name>
    <dbReference type="NCBI Taxonomy" id="1848766"/>
    <lineage>
        <taxon>Bacteria</taxon>
        <taxon>Pseudomonadati</taxon>
        <taxon>Campylobacterota</taxon>
        <taxon>Epsilonproteobacteria</taxon>
        <taxon>Campylobacterales</taxon>
        <taxon>Campylobacteraceae</taxon>
        <taxon>Campylobacter</taxon>
    </lineage>
</organism>
<dbReference type="InterPro" id="IPR036152">
    <property type="entry name" value="Asp/glu_Ase-like_sf"/>
</dbReference>
<dbReference type="PIRSF" id="PIRSF001220">
    <property type="entry name" value="L-ASNase_gatD"/>
    <property type="match status" value="1"/>
</dbReference>
<dbReference type="PANTHER" id="PTHR11707:SF28">
    <property type="entry name" value="60 KDA LYSOPHOSPHOLIPASE"/>
    <property type="match status" value="1"/>
</dbReference>
<dbReference type="InterPro" id="IPR004550">
    <property type="entry name" value="AsnASE_II"/>
</dbReference>